<sequence length="311" mass="33170">MCTGMGLVAETANAAVPAVTIWATCLGDIAEDKALILTTNNADFAGMIIGTASALDAKDGPQTRTGEADSYIADDIFDTIIAKPRSLPVGRELAPSLYTYLSVEARVGDNPELTTVCMDTGCLTILADRAWVARMAPTAPIDEDAKLVVRGVVSPDGISDDVILLDVIPLDVISLDGVLADGEYNNYLTMTNGLKPNLLLGTDFLYEHMVNIDYPSQTVVLGSCDDVSLGMTTFRKKNPIRRRAVAAVTTVVLPHTMAAIPVCYTDLPATDDQGSACDYLFKPQYEGTMLAIMSASTGKVVLFFNDMDALI</sequence>
<proteinExistence type="predicted"/>
<comment type="caution">
    <text evidence="1">The sequence shown here is derived from an EMBL/GenBank/DDBJ whole genome shotgun (WGS) entry which is preliminary data.</text>
</comment>
<dbReference type="Gene3D" id="2.40.70.10">
    <property type="entry name" value="Acid Proteases"/>
    <property type="match status" value="1"/>
</dbReference>
<accession>A0A7C8INR7</accession>
<dbReference type="EMBL" id="WUBL01000104">
    <property type="protein sequence ID" value="KAF2965843.1"/>
    <property type="molecule type" value="Genomic_DNA"/>
</dbReference>
<name>A0A7C8INR7_9PEZI</name>
<gene>
    <name evidence="1" type="ORF">GQX73_g7742</name>
</gene>
<dbReference type="InterPro" id="IPR021109">
    <property type="entry name" value="Peptidase_aspartic_dom_sf"/>
</dbReference>
<dbReference type="OrthoDB" id="4786772at2759"/>
<dbReference type="AlphaFoldDB" id="A0A7C8INR7"/>
<keyword evidence="2" id="KW-1185">Reference proteome</keyword>
<dbReference type="Proteomes" id="UP000481858">
    <property type="component" value="Unassembled WGS sequence"/>
</dbReference>
<protein>
    <submittedName>
        <fullName evidence="1">Uncharacterized protein</fullName>
    </submittedName>
</protein>
<evidence type="ECO:0000313" key="1">
    <source>
        <dbReference type="EMBL" id="KAF2965843.1"/>
    </source>
</evidence>
<dbReference type="InParanoid" id="A0A7C8INR7"/>
<reference evidence="1 2" key="1">
    <citation type="submission" date="2019-12" db="EMBL/GenBank/DDBJ databases">
        <title>Draft genome sequence of the ascomycete Xylaria multiplex DSM 110363.</title>
        <authorList>
            <person name="Buettner E."/>
            <person name="Kellner H."/>
        </authorList>
    </citation>
    <scope>NUCLEOTIDE SEQUENCE [LARGE SCALE GENOMIC DNA]</scope>
    <source>
        <strain evidence="1 2">DSM 110363</strain>
    </source>
</reference>
<organism evidence="1 2">
    <name type="scientific">Xylaria multiplex</name>
    <dbReference type="NCBI Taxonomy" id="323545"/>
    <lineage>
        <taxon>Eukaryota</taxon>
        <taxon>Fungi</taxon>
        <taxon>Dikarya</taxon>
        <taxon>Ascomycota</taxon>
        <taxon>Pezizomycotina</taxon>
        <taxon>Sordariomycetes</taxon>
        <taxon>Xylariomycetidae</taxon>
        <taxon>Xylariales</taxon>
        <taxon>Xylariaceae</taxon>
        <taxon>Xylaria</taxon>
    </lineage>
</organism>
<evidence type="ECO:0000313" key="2">
    <source>
        <dbReference type="Proteomes" id="UP000481858"/>
    </source>
</evidence>